<dbReference type="Pfam" id="PF00702">
    <property type="entry name" value="Hydrolase"/>
    <property type="match status" value="1"/>
</dbReference>
<organism evidence="2 3">
    <name type="scientific">Flagellimonas flava</name>
    <dbReference type="NCBI Taxonomy" id="570519"/>
    <lineage>
        <taxon>Bacteria</taxon>
        <taxon>Pseudomonadati</taxon>
        <taxon>Bacteroidota</taxon>
        <taxon>Flavobacteriia</taxon>
        <taxon>Flavobacteriales</taxon>
        <taxon>Flavobacteriaceae</taxon>
        <taxon>Flagellimonas</taxon>
    </lineage>
</organism>
<dbReference type="GO" id="GO:0016787">
    <property type="term" value="F:hydrolase activity"/>
    <property type="evidence" value="ECO:0007669"/>
    <property type="project" value="UniProtKB-KW"/>
</dbReference>
<dbReference type="SFLD" id="SFLDS00003">
    <property type="entry name" value="Haloacid_Dehalogenase"/>
    <property type="match status" value="1"/>
</dbReference>
<keyword evidence="1 2" id="KW-0378">Hydrolase</keyword>
<name>A0A1M5P5Q8_9FLAO</name>
<dbReference type="SFLD" id="SFLDG01129">
    <property type="entry name" value="C1.5:_HAD__Beta-PGM__Phosphata"/>
    <property type="match status" value="1"/>
</dbReference>
<dbReference type="Gene3D" id="3.40.50.1000">
    <property type="entry name" value="HAD superfamily/HAD-like"/>
    <property type="match status" value="1"/>
</dbReference>
<dbReference type="InterPro" id="IPR036412">
    <property type="entry name" value="HAD-like_sf"/>
</dbReference>
<dbReference type="PANTHER" id="PTHR43316:SF8">
    <property type="entry name" value="HAD FAMILY HYDROLASE"/>
    <property type="match status" value="1"/>
</dbReference>
<dbReference type="InterPro" id="IPR051540">
    <property type="entry name" value="S-2-haloacid_dehalogenase"/>
</dbReference>
<dbReference type="InterPro" id="IPR023214">
    <property type="entry name" value="HAD_sf"/>
</dbReference>
<reference evidence="3" key="1">
    <citation type="submission" date="2016-11" db="EMBL/GenBank/DDBJ databases">
        <authorList>
            <person name="Varghese N."/>
            <person name="Submissions S."/>
        </authorList>
    </citation>
    <scope>NUCLEOTIDE SEQUENCE [LARGE SCALE GENOMIC DNA]</scope>
    <source>
        <strain evidence="3">DSM 22638</strain>
    </source>
</reference>
<dbReference type="PANTHER" id="PTHR43316">
    <property type="entry name" value="HYDROLASE, HALOACID DELAHOGENASE-RELATED"/>
    <property type="match status" value="1"/>
</dbReference>
<dbReference type="Gene3D" id="1.10.150.240">
    <property type="entry name" value="Putative phosphatase, domain 2"/>
    <property type="match status" value="1"/>
</dbReference>
<dbReference type="EMBL" id="FQWL01000006">
    <property type="protein sequence ID" value="SHG97161.1"/>
    <property type="molecule type" value="Genomic_DNA"/>
</dbReference>
<keyword evidence="3" id="KW-1185">Reference proteome</keyword>
<accession>A0A1M5P5Q8</accession>
<dbReference type="RefSeq" id="WP_073181200.1">
    <property type="nucleotide sequence ID" value="NZ_FQWL01000006.1"/>
</dbReference>
<evidence type="ECO:0000313" key="3">
    <source>
        <dbReference type="Proteomes" id="UP000184532"/>
    </source>
</evidence>
<sequence>MDIDYKDIKVIGFDADDTLWVNETYFRETEERFAELLEGYETKNKVDQELFKMEMQNLETYGYGIKGFVLSMIESALDLSNNKIPQETILEIIALGKKMISHPVELLDGVEEVLSKLENKYRLIVLTKGDLLDQERKLEKSGISKYFHHVEVLSDKKESNYRNLLEHLEIHVDEFLMIGNSLKSDVLPILNIGAKAIHVPFHTTWAHEMVNEEDEKVNNHLKLGTLKDVLKYLDN</sequence>
<evidence type="ECO:0000256" key="1">
    <source>
        <dbReference type="ARBA" id="ARBA00022801"/>
    </source>
</evidence>
<proteinExistence type="predicted"/>
<gene>
    <name evidence="2" type="ORF">SAMN04488116_3086</name>
</gene>
<evidence type="ECO:0000313" key="2">
    <source>
        <dbReference type="EMBL" id="SHG97161.1"/>
    </source>
</evidence>
<dbReference type="SUPFAM" id="SSF56784">
    <property type="entry name" value="HAD-like"/>
    <property type="match status" value="1"/>
</dbReference>
<dbReference type="InterPro" id="IPR023198">
    <property type="entry name" value="PGP-like_dom2"/>
</dbReference>
<dbReference type="AlphaFoldDB" id="A0A1M5P5Q8"/>
<protein>
    <submittedName>
        <fullName evidence="2">Putative hydrolase of the HAD superfamily</fullName>
    </submittedName>
</protein>
<dbReference type="OrthoDB" id="6101375at2"/>
<dbReference type="STRING" id="570519.SAMN04488116_3086"/>
<dbReference type="Proteomes" id="UP000184532">
    <property type="component" value="Unassembled WGS sequence"/>
</dbReference>